<dbReference type="HAMAP" id="MF_00337">
    <property type="entry name" value="Exonuc_7_S"/>
    <property type="match status" value="1"/>
</dbReference>
<comment type="caution">
    <text evidence="8">The sequence shown here is derived from an EMBL/GenBank/DDBJ whole genome shotgun (WGS) entry which is preliminary data.</text>
</comment>
<sequence>MTNDTTYRQAIEELETILRALETDTVDVDDLTARVQRSAELIRLCKQKLRNAESAIERVFENLEEDDDDTPAADSEEEETPPGPPRRPDRPFPSGQLPF</sequence>
<evidence type="ECO:0000256" key="4">
    <source>
        <dbReference type="ARBA" id="ARBA00022801"/>
    </source>
</evidence>
<dbReference type="Proteomes" id="UP000228535">
    <property type="component" value="Unassembled WGS sequence"/>
</dbReference>
<dbReference type="InterPro" id="IPR037004">
    <property type="entry name" value="Exonuc_VII_ssu_sf"/>
</dbReference>
<feature type="region of interest" description="Disordered" evidence="7">
    <location>
        <begin position="61"/>
        <end position="99"/>
    </location>
</feature>
<dbReference type="GO" id="GO:0005737">
    <property type="term" value="C:cytoplasm"/>
    <property type="evidence" value="ECO:0007669"/>
    <property type="project" value="UniProtKB-SubCell"/>
</dbReference>
<reference evidence="8 9" key="1">
    <citation type="submission" date="2017-11" db="EMBL/GenBank/DDBJ databases">
        <title>Genomic Encyclopedia of Archaeal and Bacterial Type Strains, Phase II (KMG-II): From Individual Species to Whole Genera.</title>
        <authorList>
            <person name="Goeker M."/>
        </authorList>
    </citation>
    <scope>NUCLEOTIDE SEQUENCE [LARGE SCALE GENOMIC DNA]</scope>
    <source>
        <strain evidence="8 9">DSM 11115</strain>
    </source>
</reference>
<keyword evidence="3 6" id="KW-0540">Nuclease</keyword>
<evidence type="ECO:0000256" key="1">
    <source>
        <dbReference type="ARBA" id="ARBA00009998"/>
    </source>
</evidence>
<gene>
    <name evidence="6" type="primary">xseB</name>
    <name evidence="8" type="ORF">CLV45_0567</name>
</gene>
<evidence type="ECO:0000256" key="6">
    <source>
        <dbReference type="HAMAP-Rule" id="MF_00337"/>
    </source>
</evidence>
<dbReference type="SUPFAM" id="SSF116842">
    <property type="entry name" value="XseB-like"/>
    <property type="match status" value="1"/>
</dbReference>
<dbReference type="EMBL" id="PGFA01000001">
    <property type="protein sequence ID" value="PJJ59152.1"/>
    <property type="molecule type" value="Genomic_DNA"/>
</dbReference>
<evidence type="ECO:0000256" key="5">
    <source>
        <dbReference type="ARBA" id="ARBA00022839"/>
    </source>
</evidence>
<comment type="subcellular location">
    <subcellularLocation>
        <location evidence="6">Cytoplasm</location>
    </subcellularLocation>
</comment>
<evidence type="ECO:0000256" key="7">
    <source>
        <dbReference type="SAM" id="MobiDB-lite"/>
    </source>
</evidence>
<dbReference type="GO" id="GO:0009318">
    <property type="term" value="C:exodeoxyribonuclease VII complex"/>
    <property type="evidence" value="ECO:0007669"/>
    <property type="project" value="UniProtKB-UniRule"/>
</dbReference>
<accession>A0A2M9BMJ1</accession>
<organism evidence="8 9">
    <name type="scientific">Hymenobacter chitinivorans DSM 11115</name>
    <dbReference type="NCBI Taxonomy" id="1121954"/>
    <lineage>
        <taxon>Bacteria</taxon>
        <taxon>Pseudomonadati</taxon>
        <taxon>Bacteroidota</taxon>
        <taxon>Cytophagia</taxon>
        <taxon>Cytophagales</taxon>
        <taxon>Hymenobacteraceae</taxon>
        <taxon>Hymenobacter</taxon>
    </lineage>
</organism>
<dbReference type="Gene3D" id="1.10.287.1040">
    <property type="entry name" value="Exonuclease VII, small subunit"/>
    <property type="match status" value="1"/>
</dbReference>
<comment type="similarity">
    <text evidence="1 6">Belongs to the XseB family.</text>
</comment>
<comment type="subunit">
    <text evidence="6">Heterooligomer composed of large and small subunits.</text>
</comment>
<dbReference type="EC" id="3.1.11.6" evidence="6"/>
<dbReference type="RefSeq" id="WP_100334881.1">
    <property type="nucleotide sequence ID" value="NZ_PGFA01000001.1"/>
</dbReference>
<dbReference type="GO" id="GO:0008855">
    <property type="term" value="F:exodeoxyribonuclease VII activity"/>
    <property type="evidence" value="ECO:0007669"/>
    <property type="project" value="UniProtKB-UniRule"/>
</dbReference>
<dbReference type="OrthoDB" id="9813898at2"/>
<evidence type="ECO:0000313" key="8">
    <source>
        <dbReference type="EMBL" id="PJJ59152.1"/>
    </source>
</evidence>
<dbReference type="GO" id="GO:0006308">
    <property type="term" value="P:DNA catabolic process"/>
    <property type="evidence" value="ECO:0007669"/>
    <property type="project" value="UniProtKB-UniRule"/>
</dbReference>
<evidence type="ECO:0000256" key="2">
    <source>
        <dbReference type="ARBA" id="ARBA00022490"/>
    </source>
</evidence>
<dbReference type="NCBIfam" id="TIGR01280">
    <property type="entry name" value="xseB"/>
    <property type="match status" value="1"/>
</dbReference>
<evidence type="ECO:0000256" key="3">
    <source>
        <dbReference type="ARBA" id="ARBA00022722"/>
    </source>
</evidence>
<keyword evidence="5 6" id="KW-0269">Exonuclease</keyword>
<proteinExistence type="inferred from homology"/>
<feature type="compositionally biased region" description="Acidic residues" evidence="7">
    <location>
        <begin position="62"/>
        <end position="80"/>
    </location>
</feature>
<name>A0A2M9BMJ1_9BACT</name>
<comment type="function">
    <text evidence="6">Bidirectionally degrades single-stranded DNA into large acid-insoluble oligonucleotides, which are then degraded further into small acid-soluble oligonucleotides.</text>
</comment>
<dbReference type="Pfam" id="PF02609">
    <property type="entry name" value="Exonuc_VII_S"/>
    <property type="match status" value="1"/>
</dbReference>
<dbReference type="InterPro" id="IPR003761">
    <property type="entry name" value="Exonuc_VII_S"/>
</dbReference>
<keyword evidence="4 6" id="KW-0378">Hydrolase</keyword>
<keyword evidence="2 6" id="KW-0963">Cytoplasm</keyword>
<dbReference type="AlphaFoldDB" id="A0A2M9BMJ1"/>
<protein>
    <recommendedName>
        <fullName evidence="6">Exodeoxyribonuclease 7 small subunit</fullName>
        <ecNumber evidence="6">3.1.11.6</ecNumber>
    </recommendedName>
    <alternativeName>
        <fullName evidence="6">Exodeoxyribonuclease VII small subunit</fullName>
        <shortName evidence="6">Exonuclease VII small subunit</shortName>
    </alternativeName>
</protein>
<keyword evidence="9" id="KW-1185">Reference proteome</keyword>
<evidence type="ECO:0000313" key="9">
    <source>
        <dbReference type="Proteomes" id="UP000228535"/>
    </source>
</evidence>
<comment type="catalytic activity">
    <reaction evidence="6">
        <text>Exonucleolytic cleavage in either 5'- to 3'- or 3'- to 5'-direction to yield nucleoside 5'-phosphates.</text>
        <dbReference type="EC" id="3.1.11.6"/>
    </reaction>
</comment>